<dbReference type="EMBL" id="JACEON010000001">
    <property type="protein sequence ID" value="MBA4610147.1"/>
    <property type="molecule type" value="Genomic_DNA"/>
</dbReference>
<comment type="caution">
    <text evidence="2">The sequence shown here is derived from an EMBL/GenBank/DDBJ whole genome shotgun (WGS) entry which is preliminary data.</text>
</comment>
<dbReference type="InterPro" id="IPR007024">
    <property type="entry name" value="BLUF_domain"/>
</dbReference>
<gene>
    <name evidence="2" type="ORF">H1W37_00675</name>
</gene>
<dbReference type="SUPFAM" id="SSF54975">
    <property type="entry name" value="Acylphosphatase/BLUF domain-like"/>
    <property type="match status" value="1"/>
</dbReference>
<accession>A0A838XJU6</accession>
<dbReference type="SMART" id="SM01034">
    <property type="entry name" value="BLUF"/>
    <property type="match status" value="1"/>
</dbReference>
<dbReference type="GO" id="GO:0071949">
    <property type="term" value="F:FAD binding"/>
    <property type="evidence" value="ECO:0007669"/>
    <property type="project" value="InterPro"/>
</dbReference>
<evidence type="ECO:0000259" key="1">
    <source>
        <dbReference type="PROSITE" id="PS50925"/>
    </source>
</evidence>
<dbReference type="RefSeq" id="WP_181758342.1">
    <property type="nucleotide sequence ID" value="NZ_BMCR01000001.1"/>
</dbReference>
<feature type="domain" description="BLUF" evidence="1">
    <location>
        <begin position="3"/>
        <end position="99"/>
    </location>
</feature>
<sequence length="151" mass="16833">MTLNAICYRADIDWRRIPQPADQEIERTLHRARQLNRLNGVTGALLLFSDHVLQWIEGEADSIADTLDCASRDRRLTSLEVLASGQVASRLFPHCWLYFGDHRHDSGQQEHEFARLAALSGRRSLEGVGAALAPVSGVLKSAEFTHTAMLV</sequence>
<dbReference type="AlphaFoldDB" id="A0A838XJU6"/>
<dbReference type="GO" id="GO:0009882">
    <property type="term" value="F:blue light photoreceptor activity"/>
    <property type="evidence" value="ECO:0007669"/>
    <property type="project" value="InterPro"/>
</dbReference>
<dbReference type="Proteomes" id="UP000559404">
    <property type="component" value="Unassembled WGS sequence"/>
</dbReference>
<name>A0A838XJU6_9HYPH</name>
<reference evidence="2 3" key="1">
    <citation type="submission" date="2020-07" db="EMBL/GenBank/DDBJ databases">
        <authorList>
            <person name="Li M."/>
        </authorList>
    </citation>
    <scope>NUCLEOTIDE SEQUENCE [LARGE SCALE GENOMIC DNA]</scope>
    <source>
        <strain evidence="2 3">DSM 23284</strain>
    </source>
</reference>
<protein>
    <submittedName>
        <fullName evidence="2">BLUF domain-containing protein</fullName>
    </submittedName>
</protein>
<evidence type="ECO:0000313" key="2">
    <source>
        <dbReference type="EMBL" id="MBA4610147.1"/>
    </source>
</evidence>
<dbReference type="InterPro" id="IPR036046">
    <property type="entry name" value="Acylphosphatase-like_dom_sf"/>
</dbReference>
<organism evidence="2 3">
    <name type="scientific">Stappia taiwanensis</name>
    <dbReference type="NCBI Taxonomy" id="992267"/>
    <lineage>
        <taxon>Bacteria</taxon>
        <taxon>Pseudomonadati</taxon>
        <taxon>Pseudomonadota</taxon>
        <taxon>Alphaproteobacteria</taxon>
        <taxon>Hyphomicrobiales</taxon>
        <taxon>Stappiaceae</taxon>
        <taxon>Stappia</taxon>
    </lineage>
</organism>
<reference evidence="2 3" key="2">
    <citation type="submission" date="2020-08" db="EMBL/GenBank/DDBJ databases">
        <title>Stappia taiwanensis sp. nov., isolated from a coastal thermal spring.</title>
        <authorList>
            <person name="Kampfer P."/>
        </authorList>
    </citation>
    <scope>NUCLEOTIDE SEQUENCE [LARGE SCALE GENOMIC DNA]</scope>
    <source>
        <strain evidence="2 3">DSM 23284</strain>
    </source>
</reference>
<dbReference type="Gene3D" id="3.30.70.100">
    <property type="match status" value="1"/>
</dbReference>
<dbReference type="PROSITE" id="PS50925">
    <property type="entry name" value="BLUF"/>
    <property type="match status" value="1"/>
</dbReference>
<dbReference type="Pfam" id="PF04940">
    <property type="entry name" value="BLUF"/>
    <property type="match status" value="1"/>
</dbReference>
<proteinExistence type="predicted"/>
<evidence type="ECO:0000313" key="3">
    <source>
        <dbReference type="Proteomes" id="UP000559404"/>
    </source>
</evidence>
<keyword evidence="3" id="KW-1185">Reference proteome</keyword>